<dbReference type="AlphaFoldDB" id="A0A176VVG4"/>
<reference evidence="6" key="1">
    <citation type="submission" date="2016-03" db="EMBL/GenBank/DDBJ databases">
        <title>Mechanisms controlling the formation of the plant cell surface in tip-growing cells are functionally conserved among land plants.</title>
        <authorList>
            <person name="Honkanen S."/>
            <person name="Jones V.A."/>
            <person name="Morieri G."/>
            <person name="Champion C."/>
            <person name="Hetherington A.J."/>
            <person name="Kelly S."/>
            <person name="Saint-Marcoux D."/>
            <person name="Proust H."/>
            <person name="Prescott H."/>
            <person name="Dolan L."/>
        </authorList>
    </citation>
    <scope>NUCLEOTIDE SEQUENCE [LARGE SCALE GENOMIC DNA]</scope>
    <source>
        <tissue evidence="6">Whole gametophyte</tissue>
    </source>
</reference>
<dbReference type="InterPro" id="IPR052519">
    <property type="entry name" value="Euk-type_GlcNAc_Kinase"/>
</dbReference>
<evidence type="ECO:0000259" key="5">
    <source>
        <dbReference type="Pfam" id="PF01869"/>
    </source>
</evidence>
<protein>
    <recommendedName>
        <fullName evidence="3">N-acetyl-D-glucosamine kinase</fullName>
        <ecNumber evidence="2">2.7.1.59</ecNumber>
    </recommendedName>
    <alternativeName>
        <fullName evidence="4">GlcNAc kinase</fullName>
    </alternativeName>
</protein>
<comment type="caution">
    <text evidence="6">The sequence shown here is derived from an EMBL/GenBank/DDBJ whole genome shotgun (WGS) entry which is preliminary data.</text>
</comment>
<dbReference type="Gene3D" id="3.30.420.40">
    <property type="match status" value="2"/>
</dbReference>
<name>A0A176VVG4_MARPO</name>
<dbReference type="PANTHER" id="PTHR43190">
    <property type="entry name" value="N-ACETYL-D-GLUCOSAMINE KINASE"/>
    <property type="match status" value="1"/>
</dbReference>
<evidence type="ECO:0000256" key="2">
    <source>
        <dbReference type="ARBA" id="ARBA00012122"/>
    </source>
</evidence>
<dbReference type="SUPFAM" id="SSF53067">
    <property type="entry name" value="Actin-like ATPase domain"/>
    <property type="match status" value="2"/>
</dbReference>
<dbReference type="Proteomes" id="UP000077202">
    <property type="component" value="Unassembled WGS sequence"/>
</dbReference>
<gene>
    <name evidence="6" type="ORF">AXG93_4343s1280</name>
</gene>
<dbReference type="EMBL" id="LVLJ01002613">
    <property type="protein sequence ID" value="OAE24361.1"/>
    <property type="molecule type" value="Genomic_DNA"/>
</dbReference>
<evidence type="ECO:0000256" key="4">
    <source>
        <dbReference type="ARBA" id="ARBA00031123"/>
    </source>
</evidence>
<accession>A0A176VVG4</accession>
<dbReference type="GO" id="GO:0045127">
    <property type="term" value="F:N-acetylglucosamine kinase activity"/>
    <property type="evidence" value="ECO:0007669"/>
    <property type="project" value="UniProtKB-EC"/>
</dbReference>
<dbReference type="EC" id="2.7.1.59" evidence="2"/>
<feature type="domain" description="ATPase BadF/BadG/BcrA/BcrD type" evidence="5">
    <location>
        <begin position="112"/>
        <end position="421"/>
    </location>
</feature>
<dbReference type="InterPro" id="IPR043129">
    <property type="entry name" value="ATPase_NBD"/>
</dbReference>
<proteinExistence type="inferred from homology"/>
<comment type="similarity">
    <text evidence="1">Belongs to the eukaryotic-type N-acetylglucosamine kinase family.</text>
</comment>
<dbReference type="InterPro" id="IPR002731">
    <property type="entry name" value="ATPase_BadF"/>
</dbReference>
<dbReference type="CDD" id="cd24081">
    <property type="entry name" value="ASKHA_NBD_DdNAGK-like"/>
    <property type="match status" value="1"/>
</dbReference>
<evidence type="ECO:0000256" key="3">
    <source>
        <dbReference type="ARBA" id="ARBA00014974"/>
    </source>
</evidence>
<dbReference type="PANTHER" id="PTHR43190:SF3">
    <property type="entry name" value="N-ACETYL-D-GLUCOSAMINE KINASE"/>
    <property type="match status" value="1"/>
</dbReference>
<evidence type="ECO:0000256" key="1">
    <source>
        <dbReference type="ARBA" id="ARBA00006198"/>
    </source>
</evidence>
<evidence type="ECO:0000313" key="7">
    <source>
        <dbReference type="Proteomes" id="UP000077202"/>
    </source>
</evidence>
<sequence length="451" mass="47387">MLVEKREARILLNRESSVSAAAAASSSSSSRAKVVAIVALNSQFANLGALPYPRFVPICSTGVRELLCSLCHTSGFPQNQSGMKRNHCSELWDFEDELVDRNGDVTKPTIVLGVDGGATTTISICLSSSTPAAHPNVVARAVTGSSNFNSVSEETAKRALEQSMAEVLMLSRVPRVDVRVVCLALSGVNSPPDAERVLSWLREIFPCESTKCYVYNDAVAALASGTAGRKYGCVLIAGTGTIAYGFNEDGKMARAAGCGPLLGDQGSGHAISSNALAAVMRAHDGRGPPTTLTAAILKKLDLTTPEEIVGWVYADTSWARVAALVPTIKACAKNGDEVAIGILEDAAEELAISVKAVVRALKLSGHDGSEPFPFVMVGGVLEHEEGWDLCKPLIAKVTQAFPGVQAIQPSVEPAVGAALVAWRHNLEDSGSIFSSDFKVDSFSITVEGVVC</sequence>
<dbReference type="Pfam" id="PF01869">
    <property type="entry name" value="BcrAD_BadFG"/>
    <property type="match status" value="1"/>
</dbReference>
<evidence type="ECO:0000313" key="6">
    <source>
        <dbReference type="EMBL" id="OAE24361.1"/>
    </source>
</evidence>
<organism evidence="6 7">
    <name type="scientific">Marchantia polymorpha subsp. ruderalis</name>
    <dbReference type="NCBI Taxonomy" id="1480154"/>
    <lineage>
        <taxon>Eukaryota</taxon>
        <taxon>Viridiplantae</taxon>
        <taxon>Streptophyta</taxon>
        <taxon>Embryophyta</taxon>
        <taxon>Marchantiophyta</taxon>
        <taxon>Marchantiopsida</taxon>
        <taxon>Marchantiidae</taxon>
        <taxon>Marchantiales</taxon>
        <taxon>Marchantiaceae</taxon>
        <taxon>Marchantia</taxon>
    </lineage>
</organism>
<keyword evidence="7" id="KW-1185">Reference proteome</keyword>